<evidence type="ECO:0000259" key="12">
    <source>
        <dbReference type="PROSITE" id="PS51371"/>
    </source>
</evidence>
<keyword evidence="2" id="KW-0813">Transport</keyword>
<keyword evidence="5" id="KW-0406">Ion transport</keyword>
<feature type="transmembrane region" description="Helical" evidence="11">
    <location>
        <begin position="75"/>
        <end position="93"/>
    </location>
</feature>
<keyword evidence="14" id="KW-1185">Reference proteome</keyword>
<dbReference type="Pfam" id="PF00571">
    <property type="entry name" value="CBS"/>
    <property type="match status" value="1"/>
</dbReference>
<dbReference type="GO" id="GO:0034707">
    <property type="term" value="C:chloride channel complex"/>
    <property type="evidence" value="ECO:0007669"/>
    <property type="project" value="UniProtKB-KW"/>
</dbReference>
<evidence type="ECO:0000256" key="4">
    <source>
        <dbReference type="ARBA" id="ARBA00022989"/>
    </source>
</evidence>
<dbReference type="InterPro" id="IPR050368">
    <property type="entry name" value="ClC-type_chloride_channel"/>
</dbReference>
<dbReference type="InterPro" id="IPR014743">
    <property type="entry name" value="Cl-channel_core"/>
</dbReference>
<evidence type="ECO:0000256" key="11">
    <source>
        <dbReference type="SAM" id="Phobius"/>
    </source>
</evidence>
<proteinExistence type="predicted"/>
<dbReference type="InterPro" id="IPR000644">
    <property type="entry name" value="CBS_dom"/>
</dbReference>
<evidence type="ECO:0000256" key="10">
    <source>
        <dbReference type="PROSITE-ProRule" id="PRU00703"/>
    </source>
</evidence>
<comment type="subcellular location">
    <subcellularLocation>
        <location evidence="1">Membrane</location>
        <topology evidence="1">Multi-pass membrane protein</topology>
    </subcellularLocation>
</comment>
<feature type="transmembrane region" description="Helical" evidence="11">
    <location>
        <begin position="23"/>
        <end position="46"/>
    </location>
</feature>
<dbReference type="InterPro" id="IPR001807">
    <property type="entry name" value="ClC"/>
</dbReference>
<dbReference type="SUPFAM" id="SSF54631">
    <property type="entry name" value="CBS-domain pair"/>
    <property type="match status" value="1"/>
</dbReference>
<dbReference type="EMBL" id="JAAAMJ010000004">
    <property type="protein sequence ID" value="NDV86734.1"/>
    <property type="molecule type" value="Genomic_DNA"/>
</dbReference>
<keyword evidence="4 11" id="KW-1133">Transmembrane helix</keyword>
<evidence type="ECO:0000256" key="6">
    <source>
        <dbReference type="ARBA" id="ARBA00023136"/>
    </source>
</evidence>
<keyword evidence="7" id="KW-0869">Chloride channel</keyword>
<dbReference type="CDD" id="cd02205">
    <property type="entry name" value="CBS_pair_SF"/>
    <property type="match status" value="1"/>
</dbReference>
<feature type="domain" description="CBS" evidence="12">
    <location>
        <begin position="459"/>
        <end position="516"/>
    </location>
</feature>
<name>A0A6L9MFV8_9HYPH</name>
<evidence type="ECO:0000256" key="7">
    <source>
        <dbReference type="ARBA" id="ARBA00023173"/>
    </source>
</evidence>
<evidence type="ECO:0000256" key="1">
    <source>
        <dbReference type="ARBA" id="ARBA00004141"/>
    </source>
</evidence>
<keyword evidence="3 11" id="KW-0812">Transmembrane</keyword>
<dbReference type="PANTHER" id="PTHR43427:SF6">
    <property type="entry name" value="CHLORIDE CHANNEL PROTEIN CLC-E"/>
    <property type="match status" value="1"/>
</dbReference>
<keyword evidence="6 11" id="KW-0472">Membrane</keyword>
<keyword evidence="8" id="KW-0868">Chloride</keyword>
<dbReference type="SUPFAM" id="SSF81340">
    <property type="entry name" value="Clc chloride channel"/>
    <property type="match status" value="1"/>
</dbReference>
<evidence type="ECO:0000256" key="3">
    <source>
        <dbReference type="ARBA" id="ARBA00022692"/>
    </source>
</evidence>
<keyword evidence="9" id="KW-0407">Ion channel</keyword>
<keyword evidence="10" id="KW-0129">CBS domain</keyword>
<feature type="transmembrane region" description="Helical" evidence="11">
    <location>
        <begin position="314"/>
        <end position="335"/>
    </location>
</feature>
<dbReference type="CDD" id="cd00400">
    <property type="entry name" value="Voltage_gated_ClC"/>
    <property type="match status" value="1"/>
</dbReference>
<comment type="caution">
    <text evidence="13">The sequence shown here is derived from an EMBL/GenBank/DDBJ whole genome shotgun (WGS) entry which is preliminary data.</text>
</comment>
<dbReference type="PANTHER" id="PTHR43427">
    <property type="entry name" value="CHLORIDE CHANNEL PROTEIN CLC-E"/>
    <property type="match status" value="1"/>
</dbReference>
<feature type="transmembrane region" description="Helical" evidence="11">
    <location>
        <begin position="341"/>
        <end position="364"/>
    </location>
</feature>
<feature type="transmembrane region" description="Helical" evidence="11">
    <location>
        <begin position="404"/>
        <end position="421"/>
    </location>
</feature>
<feature type="transmembrane region" description="Helical" evidence="11">
    <location>
        <begin position="376"/>
        <end position="398"/>
    </location>
</feature>
<organism evidence="13 14">
    <name type="scientific">Aurantimonas aggregata</name>
    <dbReference type="NCBI Taxonomy" id="2047720"/>
    <lineage>
        <taxon>Bacteria</taxon>
        <taxon>Pseudomonadati</taxon>
        <taxon>Pseudomonadota</taxon>
        <taxon>Alphaproteobacteria</taxon>
        <taxon>Hyphomicrobiales</taxon>
        <taxon>Aurantimonadaceae</taxon>
        <taxon>Aurantimonas</taxon>
    </lineage>
</organism>
<reference evidence="13 14" key="1">
    <citation type="submission" date="2020-01" db="EMBL/GenBank/DDBJ databases">
        <title>Genomes of bacteria type strains.</title>
        <authorList>
            <person name="Chen J."/>
            <person name="Zhu S."/>
            <person name="Chen J."/>
        </authorList>
    </citation>
    <scope>NUCLEOTIDE SEQUENCE [LARGE SCALE GENOMIC DNA]</scope>
    <source>
        <strain evidence="13 14">KCTC 52919</strain>
    </source>
</reference>
<feature type="transmembrane region" description="Helical" evidence="11">
    <location>
        <begin position="282"/>
        <end position="307"/>
    </location>
</feature>
<evidence type="ECO:0000313" key="14">
    <source>
        <dbReference type="Proteomes" id="UP000476332"/>
    </source>
</evidence>
<dbReference type="Proteomes" id="UP000476332">
    <property type="component" value="Unassembled WGS sequence"/>
</dbReference>
<dbReference type="GO" id="GO:0005254">
    <property type="term" value="F:chloride channel activity"/>
    <property type="evidence" value="ECO:0007669"/>
    <property type="project" value="UniProtKB-KW"/>
</dbReference>
<gene>
    <name evidence="13" type="ORF">GTW51_08470</name>
</gene>
<evidence type="ECO:0000256" key="2">
    <source>
        <dbReference type="ARBA" id="ARBA00022448"/>
    </source>
</evidence>
<evidence type="ECO:0000256" key="5">
    <source>
        <dbReference type="ARBA" id="ARBA00023065"/>
    </source>
</evidence>
<protein>
    <submittedName>
        <fullName evidence="13">CBS domain-containing protein</fullName>
    </submittedName>
</protein>
<dbReference type="Pfam" id="PF00654">
    <property type="entry name" value="Voltage_CLC"/>
    <property type="match status" value="1"/>
</dbReference>
<feature type="transmembrane region" description="Helical" evidence="11">
    <location>
        <begin position="241"/>
        <end position="262"/>
    </location>
</feature>
<dbReference type="InterPro" id="IPR046342">
    <property type="entry name" value="CBS_dom_sf"/>
</dbReference>
<evidence type="ECO:0000256" key="8">
    <source>
        <dbReference type="ARBA" id="ARBA00023214"/>
    </source>
</evidence>
<dbReference type="PRINTS" id="PR00762">
    <property type="entry name" value="CLCHANNEL"/>
</dbReference>
<accession>A0A6L9MFV8</accession>
<evidence type="ECO:0000256" key="9">
    <source>
        <dbReference type="ARBA" id="ARBA00023303"/>
    </source>
</evidence>
<evidence type="ECO:0000313" key="13">
    <source>
        <dbReference type="EMBL" id="NDV86734.1"/>
    </source>
</evidence>
<dbReference type="PROSITE" id="PS51371">
    <property type="entry name" value="CBS"/>
    <property type="match status" value="1"/>
</dbReference>
<feature type="transmembrane region" description="Helical" evidence="11">
    <location>
        <begin position="198"/>
        <end position="221"/>
    </location>
</feature>
<sequence>MSWDASRAGRAWRYLKASIQRRAVFLVPTAALIGIVAGAVVAGMTFTIRVLHRLLFAVPEGERLSAQVALLDPRMALVPALGGVLVGLSIFFVRRFRSRPPVDPIEANALHGGRMSFRESVILAAQTMVSNGFGASVGLEAGYTQISAAVASWAGRVLELRRGDVRILVACGAAGAVAAAFDAPLTGAFYAFELILGTYTIAAVAPMMAAALAATLTANWLGAVQFSITIGEVEALQAADYVPFLLLGLVGGGVAILLMRLVTLVDSLFGKIGIRTEFRPVLGGLVVGGLALITPQILSSGNGALYLDLTEEPALAIIFGVLVLKIISAAISLGSGFRGGLFFASLFVGGLLGTLFAALVAVVAPSVAAGPIETALVGMTAVATGVVGGPLTMTFLALEVSGDLALAGGVLAAAIVASLLVRETFGYSFSTWRLHLRGETIRSAQDVGWIRSLTVGSMMRTDVKTVPVTTTIAELKAAFPLGSTSRVVAVDGEGKYAGILLLADAYGEREEPEADSRTDIAPLLKFDDEWLSPAMNARTAAGSFQRAKAEELAVLDRENQVVGLLTEGYLLRRYAEELEKVRRDLSGER</sequence>
<dbReference type="Gene3D" id="1.10.3080.10">
    <property type="entry name" value="Clc chloride channel"/>
    <property type="match status" value="1"/>
</dbReference>
<dbReference type="Gene3D" id="3.10.580.10">
    <property type="entry name" value="CBS-domain"/>
    <property type="match status" value="1"/>
</dbReference>
<dbReference type="AlphaFoldDB" id="A0A6L9MFV8"/>